<reference evidence="2 3" key="1">
    <citation type="journal article" date="2016" name="G3 (Bethesda)">
        <title>First Draft Assembly and Annotation of the Genome of a California Endemic Oak Quercus lobata Nee (Fagaceae).</title>
        <authorList>
            <person name="Sork V.L."/>
            <person name="Fitz-Gibbon S.T."/>
            <person name="Puiu D."/>
            <person name="Crepeau M."/>
            <person name="Gugger P.F."/>
            <person name="Sherman R."/>
            <person name="Stevens K."/>
            <person name="Langley C.H."/>
            <person name="Pellegrini M."/>
            <person name="Salzberg S.L."/>
        </authorList>
    </citation>
    <scope>NUCLEOTIDE SEQUENCE [LARGE SCALE GENOMIC DNA]</scope>
    <source>
        <strain evidence="2 3">cv. SW786</strain>
    </source>
</reference>
<evidence type="ECO:0000259" key="1">
    <source>
        <dbReference type="Pfam" id="PF13456"/>
    </source>
</evidence>
<evidence type="ECO:0000313" key="3">
    <source>
        <dbReference type="Proteomes" id="UP000594261"/>
    </source>
</evidence>
<accession>A0A7N2LCI2</accession>
<reference evidence="2" key="2">
    <citation type="submission" date="2021-01" db="UniProtKB">
        <authorList>
            <consortium name="EnsemblPlants"/>
        </authorList>
    </citation>
    <scope>IDENTIFICATION</scope>
</reference>
<dbReference type="InterPro" id="IPR012337">
    <property type="entry name" value="RNaseH-like_sf"/>
</dbReference>
<dbReference type="InterPro" id="IPR044730">
    <property type="entry name" value="RNase_H-like_dom_plant"/>
</dbReference>
<dbReference type="GO" id="GO:0003676">
    <property type="term" value="F:nucleic acid binding"/>
    <property type="evidence" value="ECO:0007669"/>
    <property type="project" value="InterPro"/>
</dbReference>
<dbReference type="Gramene" id="QL04p006933:mrna">
    <property type="protein sequence ID" value="QL04p006933:mrna"/>
    <property type="gene ID" value="QL04p006933"/>
</dbReference>
<dbReference type="EMBL" id="LRBV02000004">
    <property type="status" value="NOT_ANNOTATED_CDS"/>
    <property type="molecule type" value="Genomic_DNA"/>
</dbReference>
<dbReference type="InterPro" id="IPR052929">
    <property type="entry name" value="RNase_H-like_EbsB-rel"/>
</dbReference>
<dbReference type="Gene3D" id="3.30.420.10">
    <property type="entry name" value="Ribonuclease H-like superfamily/Ribonuclease H"/>
    <property type="match status" value="1"/>
</dbReference>
<dbReference type="PANTHER" id="PTHR47074">
    <property type="entry name" value="BNAC02G40300D PROTEIN"/>
    <property type="match status" value="1"/>
</dbReference>
<dbReference type="GO" id="GO:0004523">
    <property type="term" value="F:RNA-DNA hybrid ribonuclease activity"/>
    <property type="evidence" value="ECO:0007669"/>
    <property type="project" value="InterPro"/>
</dbReference>
<evidence type="ECO:0000313" key="2">
    <source>
        <dbReference type="EnsemblPlants" id="QL04p006933:mrna"/>
    </source>
</evidence>
<dbReference type="Proteomes" id="UP000594261">
    <property type="component" value="Chromosome 4"/>
</dbReference>
<organism evidence="2 3">
    <name type="scientific">Quercus lobata</name>
    <name type="common">Valley oak</name>
    <dbReference type="NCBI Taxonomy" id="97700"/>
    <lineage>
        <taxon>Eukaryota</taxon>
        <taxon>Viridiplantae</taxon>
        <taxon>Streptophyta</taxon>
        <taxon>Embryophyta</taxon>
        <taxon>Tracheophyta</taxon>
        <taxon>Spermatophyta</taxon>
        <taxon>Magnoliopsida</taxon>
        <taxon>eudicotyledons</taxon>
        <taxon>Gunneridae</taxon>
        <taxon>Pentapetalae</taxon>
        <taxon>rosids</taxon>
        <taxon>fabids</taxon>
        <taxon>Fagales</taxon>
        <taxon>Fagaceae</taxon>
        <taxon>Quercus</taxon>
    </lineage>
</organism>
<dbReference type="Pfam" id="PF13456">
    <property type="entry name" value="RVT_3"/>
    <property type="match status" value="1"/>
</dbReference>
<dbReference type="InParanoid" id="A0A7N2LCI2"/>
<dbReference type="PANTHER" id="PTHR47074:SF73">
    <property type="entry name" value="OS04G0448401 PROTEIN"/>
    <property type="match status" value="1"/>
</dbReference>
<sequence>MQFCQSSLGITFSFELIALWAIRSNKDIIKFIMTPPNSPFPAHEQWTISLKMALIVDEIWQTRNHIQFQDGKADVLNAKQNVQKRFIEILKVYSPIILPPQKQVSVKWSPPPQCWIKINVDAALNSSRVLAAVDRDHHGEVLFLWGTRHQLCSPAQAEDDALLWAVKLAIHGQWSSVIFEGDAKNCFDVVPNPEHIPDWHSSTTISNICCFSSRFVSVKFCWVRRNGETPQFVPF</sequence>
<feature type="domain" description="RNase H type-1" evidence="1">
    <location>
        <begin position="120"/>
        <end position="227"/>
    </location>
</feature>
<dbReference type="InterPro" id="IPR002156">
    <property type="entry name" value="RNaseH_domain"/>
</dbReference>
<protein>
    <recommendedName>
        <fullName evidence="1">RNase H type-1 domain-containing protein</fullName>
    </recommendedName>
</protein>
<proteinExistence type="predicted"/>
<dbReference type="AlphaFoldDB" id="A0A7N2LCI2"/>
<dbReference type="InterPro" id="IPR036397">
    <property type="entry name" value="RNaseH_sf"/>
</dbReference>
<keyword evidence="3" id="KW-1185">Reference proteome</keyword>
<dbReference type="SUPFAM" id="SSF53098">
    <property type="entry name" value="Ribonuclease H-like"/>
    <property type="match status" value="1"/>
</dbReference>
<dbReference type="EnsemblPlants" id="QL04p006933:mrna">
    <property type="protein sequence ID" value="QL04p006933:mrna"/>
    <property type="gene ID" value="QL04p006933"/>
</dbReference>
<dbReference type="CDD" id="cd06222">
    <property type="entry name" value="RNase_H_like"/>
    <property type="match status" value="1"/>
</dbReference>
<name>A0A7N2LCI2_QUELO</name>